<dbReference type="AlphaFoldDB" id="A0A223AU34"/>
<dbReference type="SUPFAM" id="SSF161098">
    <property type="entry name" value="MetI-like"/>
    <property type="match status" value="1"/>
</dbReference>
<accession>A0A223AU34</accession>
<dbReference type="InterPro" id="IPR000515">
    <property type="entry name" value="MetI-like"/>
</dbReference>
<dbReference type="GO" id="GO:0006865">
    <property type="term" value="P:amino acid transport"/>
    <property type="evidence" value="ECO:0007669"/>
    <property type="project" value="UniProtKB-KW"/>
</dbReference>
<dbReference type="InterPro" id="IPR035906">
    <property type="entry name" value="MetI-like_sf"/>
</dbReference>
<evidence type="ECO:0000256" key="2">
    <source>
        <dbReference type="ARBA" id="ARBA00022448"/>
    </source>
</evidence>
<dbReference type="EMBL" id="CP016199">
    <property type="protein sequence ID" value="ASS38439.1"/>
    <property type="molecule type" value="Genomic_DNA"/>
</dbReference>
<dbReference type="Proteomes" id="UP000214689">
    <property type="component" value="Chromosome"/>
</dbReference>
<dbReference type="GO" id="GO:0043190">
    <property type="term" value="C:ATP-binding cassette (ABC) transporter complex"/>
    <property type="evidence" value="ECO:0007669"/>
    <property type="project" value="InterPro"/>
</dbReference>
<dbReference type="RefSeq" id="WP_094234675.1">
    <property type="nucleotide sequence ID" value="NZ_CP016199.1"/>
</dbReference>
<gene>
    <name evidence="10" type="ORF">AXF17_08565</name>
</gene>
<dbReference type="FunFam" id="1.10.3720.10:FF:000006">
    <property type="entry name" value="Glutamate/aspartate ABC transporter, permease protein GltK"/>
    <property type="match status" value="1"/>
</dbReference>
<keyword evidence="4 8" id="KW-0812">Transmembrane</keyword>
<dbReference type="PROSITE" id="PS50928">
    <property type="entry name" value="ABC_TM1"/>
    <property type="match status" value="1"/>
</dbReference>
<organism evidence="10 11">
    <name type="scientific">Mogibacterium pumilum</name>
    <dbReference type="NCBI Taxonomy" id="86332"/>
    <lineage>
        <taxon>Bacteria</taxon>
        <taxon>Bacillati</taxon>
        <taxon>Bacillota</taxon>
        <taxon>Clostridia</taxon>
        <taxon>Peptostreptococcales</taxon>
        <taxon>Anaerovoracaceae</taxon>
        <taxon>Mogibacterium</taxon>
    </lineage>
</organism>
<evidence type="ECO:0000256" key="1">
    <source>
        <dbReference type="ARBA" id="ARBA00004651"/>
    </source>
</evidence>
<dbReference type="Gene3D" id="1.10.3720.10">
    <property type="entry name" value="MetI-like"/>
    <property type="match status" value="1"/>
</dbReference>
<keyword evidence="11" id="KW-1185">Reference proteome</keyword>
<feature type="transmembrane region" description="Helical" evidence="8">
    <location>
        <begin position="55"/>
        <end position="74"/>
    </location>
</feature>
<keyword evidence="6 8" id="KW-1133">Transmembrane helix</keyword>
<evidence type="ECO:0000256" key="6">
    <source>
        <dbReference type="ARBA" id="ARBA00022989"/>
    </source>
</evidence>
<feature type="transmembrane region" description="Helical" evidence="8">
    <location>
        <begin position="182"/>
        <end position="203"/>
    </location>
</feature>
<evidence type="ECO:0000256" key="8">
    <source>
        <dbReference type="RuleBase" id="RU363032"/>
    </source>
</evidence>
<evidence type="ECO:0000313" key="11">
    <source>
        <dbReference type="Proteomes" id="UP000214689"/>
    </source>
</evidence>
<evidence type="ECO:0000256" key="3">
    <source>
        <dbReference type="ARBA" id="ARBA00022475"/>
    </source>
</evidence>
<comment type="similarity">
    <text evidence="8">Belongs to the binding-protein-dependent transport system permease family.</text>
</comment>
<name>A0A223AU34_9FIRM</name>
<protein>
    <submittedName>
        <fullName evidence="10">Amino acid ABC transporter permease</fullName>
    </submittedName>
</protein>
<evidence type="ECO:0000256" key="5">
    <source>
        <dbReference type="ARBA" id="ARBA00022970"/>
    </source>
</evidence>
<keyword evidence="3" id="KW-1003">Cell membrane</keyword>
<dbReference type="InterPro" id="IPR043429">
    <property type="entry name" value="ArtM/GltK/GlnP/TcyL/YhdX-like"/>
</dbReference>
<proteinExistence type="inferred from homology"/>
<comment type="subcellular location">
    <subcellularLocation>
        <location evidence="1 8">Cell membrane</location>
        <topology evidence="1 8">Multi-pass membrane protein</topology>
    </subcellularLocation>
</comment>
<keyword evidence="2 8" id="KW-0813">Transport</keyword>
<dbReference type="OrthoDB" id="9787841at2"/>
<evidence type="ECO:0000259" key="9">
    <source>
        <dbReference type="PROSITE" id="PS50928"/>
    </source>
</evidence>
<dbReference type="GO" id="GO:0022857">
    <property type="term" value="F:transmembrane transporter activity"/>
    <property type="evidence" value="ECO:0007669"/>
    <property type="project" value="InterPro"/>
</dbReference>
<dbReference type="CDD" id="cd06261">
    <property type="entry name" value="TM_PBP2"/>
    <property type="match status" value="1"/>
</dbReference>
<keyword evidence="5" id="KW-0029">Amino-acid transport</keyword>
<reference evidence="11" key="1">
    <citation type="submission" date="2016-05" db="EMBL/GenBank/DDBJ databases">
        <authorList>
            <person name="Holder M.E."/>
            <person name="Ajami N.J."/>
            <person name="Petrosino J.F."/>
        </authorList>
    </citation>
    <scope>NUCLEOTIDE SEQUENCE [LARGE SCALE GENOMIC DNA]</scope>
    <source>
        <strain evidence="11">ATCC 700696</strain>
    </source>
</reference>
<feature type="domain" description="ABC transmembrane type-1" evidence="9">
    <location>
        <begin position="15"/>
        <end position="204"/>
    </location>
</feature>
<dbReference type="PANTHER" id="PTHR30614:SF0">
    <property type="entry name" value="L-CYSTINE TRANSPORT SYSTEM PERMEASE PROTEIN TCYL"/>
    <property type="match status" value="1"/>
</dbReference>
<dbReference type="InterPro" id="IPR010065">
    <property type="entry name" value="AA_ABC_transptr_permease_3TM"/>
</dbReference>
<evidence type="ECO:0000313" key="10">
    <source>
        <dbReference type="EMBL" id="ASS38439.1"/>
    </source>
</evidence>
<evidence type="ECO:0000256" key="7">
    <source>
        <dbReference type="ARBA" id="ARBA00023136"/>
    </source>
</evidence>
<keyword evidence="7 8" id="KW-0472">Membrane</keyword>
<dbReference type="Pfam" id="PF00528">
    <property type="entry name" value="BPD_transp_1"/>
    <property type="match status" value="1"/>
</dbReference>
<dbReference type="NCBIfam" id="TIGR01726">
    <property type="entry name" value="HEQRo_perm_3TM"/>
    <property type="match status" value="1"/>
</dbReference>
<sequence length="213" mass="24008">MAYIREILPIMMNGAMISLKLFALTLILSLPLGLPICLGEQSNIAPIRWVCKTFVFIFRGTPLMLQLFFFYFFFPIQLGIRMEAFPTAVMTFAINYAAYFAEIYRGGFNSIDRGQYEAAYSLGFTHRHTLAKVVIPQMFRIVIPPISNEVITLIKDTALASTITLAEMMKVSQGMVNRDGSLMPYVLAAGIYLVFTFIMTLGLGRAEAKYSQY</sequence>
<evidence type="ECO:0000256" key="4">
    <source>
        <dbReference type="ARBA" id="ARBA00022692"/>
    </source>
</evidence>
<dbReference type="PANTHER" id="PTHR30614">
    <property type="entry name" value="MEMBRANE COMPONENT OF AMINO ACID ABC TRANSPORTER"/>
    <property type="match status" value="1"/>
</dbReference>